<keyword evidence="1" id="KW-0472">Membrane</keyword>
<dbReference type="Proteomes" id="UP000831537">
    <property type="component" value="Chromosome"/>
</dbReference>
<evidence type="ECO:0000256" key="1">
    <source>
        <dbReference type="SAM" id="Phobius"/>
    </source>
</evidence>
<gene>
    <name evidence="2" type="ORF">MUN87_19125</name>
</gene>
<evidence type="ECO:0000313" key="3">
    <source>
        <dbReference type="Proteomes" id="UP000831537"/>
    </source>
</evidence>
<feature type="transmembrane region" description="Helical" evidence="1">
    <location>
        <begin position="35"/>
        <end position="54"/>
    </location>
</feature>
<reference evidence="2 3" key="1">
    <citation type="submission" date="2022-04" db="EMBL/GenBank/DDBJ databases">
        <title>Gracilibacillus sp. isolated from saltern.</title>
        <authorList>
            <person name="Won M."/>
            <person name="Lee C.-M."/>
            <person name="Woen H.-Y."/>
            <person name="Kwon S.-W."/>
        </authorList>
    </citation>
    <scope>NUCLEOTIDE SEQUENCE [LARGE SCALE GENOMIC DNA]</scope>
    <source>
        <strain evidence="2 3">SSPM10-3</strain>
    </source>
</reference>
<keyword evidence="1" id="KW-1133">Transmembrane helix</keyword>
<accession>A0ABY4GN11</accession>
<keyword evidence="1" id="KW-0812">Transmembrane</keyword>
<sequence>MMRALTLIAGFLTILISIAAQLSAIIDDSYTVGNIWFLGVTSGILTIIGAFKINNNKRTSLILLIISFILGVVSILYLFIVPAILLLITITYLSWPNRP</sequence>
<name>A0ABY4GN11_9BACI</name>
<dbReference type="EMBL" id="CP095071">
    <property type="protein sequence ID" value="UOQ84742.1"/>
    <property type="molecule type" value="Genomic_DNA"/>
</dbReference>
<evidence type="ECO:0008006" key="4">
    <source>
        <dbReference type="Google" id="ProtNLM"/>
    </source>
</evidence>
<dbReference type="RefSeq" id="WP_244742924.1">
    <property type="nucleotide sequence ID" value="NZ_CP095071.1"/>
</dbReference>
<protein>
    <recommendedName>
        <fullName evidence="4">DUF4064 domain-containing protein</fullName>
    </recommendedName>
</protein>
<feature type="transmembrane region" description="Helical" evidence="1">
    <location>
        <begin position="61"/>
        <end position="93"/>
    </location>
</feature>
<organism evidence="2 3">
    <name type="scientific">Gracilibacillus salinarum</name>
    <dbReference type="NCBI Taxonomy" id="2932255"/>
    <lineage>
        <taxon>Bacteria</taxon>
        <taxon>Bacillati</taxon>
        <taxon>Bacillota</taxon>
        <taxon>Bacilli</taxon>
        <taxon>Bacillales</taxon>
        <taxon>Bacillaceae</taxon>
        <taxon>Gracilibacillus</taxon>
    </lineage>
</organism>
<keyword evidence="3" id="KW-1185">Reference proteome</keyword>
<evidence type="ECO:0000313" key="2">
    <source>
        <dbReference type="EMBL" id="UOQ84742.1"/>
    </source>
</evidence>
<proteinExistence type="predicted"/>